<evidence type="ECO:0000259" key="1">
    <source>
        <dbReference type="Pfam" id="PF13456"/>
    </source>
</evidence>
<gene>
    <name evidence="2" type="ORF">HAX54_030140</name>
</gene>
<evidence type="ECO:0000313" key="3">
    <source>
        <dbReference type="Proteomes" id="UP000823775"/>
    </source>
</evidence>
<feature type="domain" description="RNase H type-1" evidence="1">
    <location>
        <begin position="99"/>
        <end position="192"/>
    </location>
</feature>
<name>A0ABS8V9J3_DATST</name>
<dbReference type="InterPro" id="IPR002156">
    <property type="entry name" value="RNaseH_domain"/>
</dbReference>
<dbReference type="InterPro" id="IPR053151">
    <property type="entry name" value="RNase_H-like"/>
</dbReference>
<dbReference type="InterPro" id="IPR036397">
    <property type="entry name" value="RNaseH_sf"/>
</dbReference>
<dbReference type="EMBL" id="JACEIK010003764">
    <property type="protein sequence ID" value="MCD9643036.1"/>
    <property type="molecule type" value="Genomic_DNA"/>
</dbReference>
<dbReference type="Gene3D" id="3.30.420.10">
    <property type="entry name" value="Ribonuclease H-like superfamily/Ribonuclease H"/>
    <property type="match status" value="1"/>
</dbReference>
<dbReference type="Proteomes" id="UP000823775">
    <property type="component" value="Unassembled WGS sequence"/>
</dbReference>
<proteinExistence type="predicted"/>
<comment type="caution">
    <text evidence="2">The sequence shown here is derived from an EMBL/GenBank/DDBJ whole genome shotgun (WGS) entry which is preliminary data.</text>
</comment>
<dbReference type="Pfam" id="PF13456">
    <property type="entry name" value="RVT_3"/>
    <property type="match status" value="1"/>
</dbReference>
<dbReference type="PANTHER" id="PTHR47723:SF24">
    <property type="entry name" value="RNASE H TYPE-1 DOMAIN-CONTAINING PROTEIN"/>
    <property type="match status" value="1"/>
</dbReference>
<dbReference type="CDD" id="cd06222">
    <property type="entry name" value="RNase_H_like"/>
    <property type="match status" value="1"/>
</dbReference>
<protein>
    <recommendedName>
        <fullName evidence="1">RNase H type-1 domain-containing protein</fullName>
    </recommendedName>
</protein>
<evidence type="ECO:0000313" key="2">
    <source>
        <dbReference type="EMBL" id="MCD9643036.1"/>
    </source>
</evidence>
<reference evidence="2 3" key="1">
    <citation type="journal article" date="2021" name="BMC Genomics">
        <title>Datura genome reveals duplications of psychoactive alkaloid biosynthetic genes and high mutation rate following tissue culture.</title>
        <authorList>
            <person name="Rajewski A."/>
            <person name="Carter-House D."/>
            <person name="Stajich J."/>
            <person name="Litt A."/>
        </authorList>
    </citation>
    <scope>NUCLEOTIDE SEQUENCE [LARGE SCALE GENOMIC DNA]</scope>
    <source>
        <strain evidence="2">AR-01</strain>
    </source>
</reference>
<accession>A0ABS8V9J3</accession>
<organism evidence="2 3">
    <name type="scientific">Datura stramonium</name>
    <name type="common">Jimsonweed</name>
    <name type="synonym">Common thornapple</name>
    <dbReference type="NCBI Taxonomy" id="4076"/>
    <lineage>
        <taxon>Eukaryota</taxon>
        <taxon>Viridiplantae</taxon>
        <taxon>Streptophyta</taxon>
        <taxon>Embryophyta</taxon>
        <taxon>Tracheophyta</taxon>
        <taxon>Spermatophyta</taxon>
        <taxon>Magnoliopsida</taxon>
        <taxon>eudicotyledons</taxon>
        <taxon>Gunneridae</taxon>
        <taxon>Pentapetalae</taxon>
        <taxon>asterids</taxon>
        <taxon>lamiids</taxon>
        <taxon>Solanales</taxon>
        <taxon>Solanaceae</taxon>
        <taxon>Solanoideae</taxon>
        <taxon>Datureae</taxon>
        <taxon>Datura</taxon>
    </lineage>
</organism>
<dbReference type="InterPro" id="IPR044730">
    <property type="entry name" value="RNase_H-like_dom_plant"/>
</dbReference>
<sequence length="208" mass="23877">MLEAGDQIDEFIWWEPRSGTSNTWEDNWTRIGSVKALCPNLARPNISEDPSFFIQPKGWDIEKIQEHLPGRIVDNVLRKLKMGSNSTCPDHPWWMKTSSGKFTVESNPGEGSVALRDENGGFIYDKARRLGVTSSLDVEAVAIKRGIEYCVEQLRIPVLIEYDSLGMIDILERKWKIPWSISMAVRRIEEWRNKGLVHLPTSLEKIMH</sequence>
<dbReference type="InterPro" id="IPR012337">
    <property type="entry name" value="RNaseH-like_sf"/>
</dbReference>
<dbReference type="SUPFAM" id="SSF53098">
    <property type="entry name" value="Ribonuclease H-like"/>
    <property type="match status" value="1"/>
</dbReference>
<keyword evidence="3" id="KW-1185">Reference proteome</keyword>
<dbReference type="PANTHER" id="PTHR47723">
    <property type="entry name" value="OS05G0353850 PROTEIN"/>
    <property type="match status" value="1"/>
</dbReference>